<proteinExistence type="inferred from homology"/>
<dbReference type="InterPro" id="IPR024134">
    <property type="entry name" value="SOD_Cu/Zn_/chaperone"/>
</dbReference>
<sequence>MAPAAMAQDAAGMPEETGDLITATATLEGDGIEGTVTLTETPTGIVIIEIEASGLEPGPHGVHLHETGTCDAEGGHEAAGGHVSGDGEHGVLNPNGPHPGDLPNVHVQEDGIAHAEFFVSDIALSGDAGTVILDDDGAAFIIHAGADDYMTDPAGDSGDRIACGVIEAAN</sequence>
<evidence type="ECO:0000256" key="1">
    <source>
        <dbReference type="ARBA" id="ARBA00010457"/>
    </source>
</evidence>
<feature type="domain" description="Superoxide dismutase copper/zinc binding" evidence="3">
    <location>
        <begin position="33"/>
        <end position="166"/>
    </location>
</feature>
<keyword evidence="2" id="KW-0479">Metal-binding</keyword>
<comment type="cofactor">
    <cofactor evidence="2">
        <name>Zn(2+)</name>
        <dbReference type="ChEBI" id="CHEBI:29105"/>
    </cofactor>
    <text evidence="2">Binds 1 zinc ion per subunit.</text>
</comment>
<evidence type="ECO:0000259" key="3">
    <source>
        <dbReference type="Pfam" id="PF00080"/>
    </source>
</evidence>
<evidence type="ECO:0000313" key="5">
    <source>
        <dbReference type="Proteomes" id="UP000268192"/>
    </source>
</evidence>
<dbReference type="PANTHER" id="PTHR10003">
    <property type="entry name" value="SUPEROXIDE DISMUTASE CU-ZN -RELATED"/>
    <property type="match status" value="1"/>
</dbReference>
<gene>
    <name evidence="4" type="ORF">D5400_10515</name>
</gene>
<comment type="similarity">
    <text evidence="1 2">Belongs to the Cu-Zn superoxide dismutase family.</text>
</comment>
<dbReference type="PROSITE" id="PS00332">
    <property type="entry name" value="SOD_CU_ZN_2"/>
    <property type="match status" value="1"/>
</dbReference>
<evidence type="ECO:0000256" key="2">
    <source>
        <dbReference type="RuleBase" id="RU000393"/>
    </source>
</evidence>
<reference evidence="4 5" key="1">
    <citation type="submission" date="2018-09" db="EMBL/GenBank/DDBJ databases">
        <title>Marinorhizobium profundi gen. nov., sp. nov., isolated from a deep-sea sediment sample from the New Britain Trench and proposal of Marinorhizobiaceae fam. nov. in the order Rhizobiales of the class Alphaproteobacteria.</title>
        <authorList>
            <person name="Cao J."/>
        </authorList>
    </citation>
    <scope>NUCLEOTIDE SEQUENCE [LARGE SCALE GENOMIC DNA]</scope>
    <source>
        <strain evidence="4 5">WS11</strain>
    </source>
</reference>
<protein>
    <recommendedName>
        <fullName evidence="2">Superoxide dismutase [Cu-Zn]</fullName>
        <ecNumber evidence="2">1.15.1.1</ecNumber>
    </recommendedName>
</protein>
<organism evidence="4 5">
    <name type="scientific">Georhizobium profundi</name>
    <dbReference type="NCBI Taxonomy" id="2341112"/>
    <lineage>
        <taxon>Bacteria</taxon>
        <taxon>Pseudomonadati</taxon>
        <taxon>Pseudomonadota</taxon>
        <taxon>Alphaproteobacteria</taxon>
        <taxon>Hyphomicrobiales</taxon>
        <taxon>Rhizobiaceae</taxon>
        <taxon>Georhizobium</taxon>
    </lineage>
</organism>
<dbReference type="EC" id="1.15.1.1" evidence="2"/>
<dbReference type="GO" id="GO:0005507">
    <property type="term" value="F:copper ion binding"/>
    <property type="evidence" value="ECO:0007669"/>
    <property type="project" value="InterPro"/>
</dbReference>
<dbReference type="InterPro" id="IPR018152">
    <property type="entry name" value="SOD_Cu/Zn_BS"/>
</dbReference>
<dbReference type="Proteomes" id="UP000268192">
    <property type="component" value="Chromosome"/>
</dbReference>
<name>A0A3S9B9W7_9HYPH</name>
<dbReference type="GO" id="GO:0004784">
    <property type="term" value="F:superoxide dismutase activity"/>
    <property type="evidence" value="ECO:0007669"/>
    <property type="project" value="UniProtKB-EC"/>
</dbReference>
<dbReference type="SUPFAM" id="SSF49329">
    <property type="entry name" value="Cu,Zn superoxide dismutase-like"/>
    <property type="match status" value="1"/>
</dbReference>
<dbReference type="InterPro" id="IPR001424">
    <property type="entry name" value="SOD_Cu_Zn_dom"/>
</dbReference>
<comment type="catalytic activity">
    <reaction evidence="2">
        <text>2 superoxide + 2 H(+) = H2O2 + O2</text>
        <dbReference type="Rhea" id="RHEA:20696"/>
        <dbReference type="ChEBI" id="CHEBI:15378"/>
        <dbReference type="ChEBI" id="CHEBI:15379"/>
        <dbReference type="ChEBI" id="CHEBI:16240"/>
        <dbReference type="ChEBI" id="CHEBI:18421"/>
        <dbReference type="EC" id="1.15.1.1"/>
    </reaction>
</comment>
<dbReference type="OrthoDB" id="5431326at2"/>
<dbReference type="KEGG" id="abaw:D5400_10515"/>
<dbReference type="Pfam" id="PF00080">
    <property type="entry name" value="Sod_Cu"/>
    <property type="match status" value="1"/>
</dbReference>
<dbReference type="Gene3D" id="2.60.40.200">
    <property type="entry name" value="Superoxide dismutase, copper/zinc binding domain"/>
    <property type="match status" value="1"/>
</dbReference>
<keyword evidence="2" id="KW-0862">Zinc</keyword>
<keyword evidence="5" id="KW-1185">Reference proteome</keyword>
<evidence type="ECO:0000313" key="4">
    <source>
        <dbReference type="EMBL" id="AZN73733.1"/>
    </source>
</evidence>
<dbReference type="AlphaFoldDB" id="A0A3S9B9W7"/>
<dbReference type="EMBL" id="CP032509">
    <property type="protein sequence ID" value="AZN73733.1"/>
    <property type="molecule type" value="Genomic_DNA"/>
</dbReference>
<comment type="cofactor">
    <cofactor evidence="2">
        <name>Cu cation</name>
        <dbReference type="ChEBI" id="CHEBI:23378"/>
    </cofactor>
    <text evidence="2">Binds 1 copper ion per subunit.</text>
</comment>
<comment type="function">
    <text evidence="2">Destroys radicals which are normally produced within the cells and which are toxic to biological systems.</text>
</comment>
<keyword evidence="2" id="KW-0186">Copper</keyword>
<keyword evidence="2" id="KW-0560">Oxidoreductase</keyword>
<dbReference type="InterPro" id="IPR036423">
    <property type="entry name" value="SOD-like_Cu/Zn_dom_sf"/>
</dbReference>
<accession>A0A3S9B9W7</accession>